<accession>A0AAJ0B8Z8</accession>
<name>A0AAJ0B8Z8_9PEZI</name>
<dbReference type="Proteomes" id="UP001239445">
    <property type="component" value="Unassembled WGS sequence"/>
</dbReference>
<sequence length="192" mass="20237">MQFLVTAAVFLLSSLTATAAPSAAPLGRSEVLESRQTTCNPAPTPEQLIDNINGWQVDINNVNSFLNAFPTINNTLDLQNGAVTALINASNEPTRLAFLAQQCGACGSTACDAQFQGAVSALMDMFPKVPTDLSNIANLMNVQGNVDEINQVRCCVVLPSAQTLFTKTVASLKVTGVTTFVRLANACAAIRC</sequence>
<organism evidence="2 3">
    <name type="scientific">Echria macrotheca</name>
    <dbReference type="NCBI Taxonomy" id="438768"/>
    <lineage>
        <taxon>Eukaryota</taxon>
        <taxon>Fungi</taxon>
        <taxon>Dikarya</taxon>
        <taxon>Ascomycota</taxon>
        <taxon>Pezizomycotina</taxon>
        <taxon>Sordariomycetes</taxon>
        <taxon>Sordariomycetidae</taxon>
        <taxon>Sordariales</taxon>
        <taxon>Schizotheciaceae</taxon>
        <taxon>Echria</taxon>
    </lineage>
</organism>
<evidence type="ECO:0000313" key="2">
    <source>
        <dbReference type="EMBL" id="KAK1753905.1"/>
    </source>
</evidence>
<keyword evidence="3" id="KW-1185">Reference proteome</keyword>
<comment type="caution">
    <text evidence="2">The sequence shown here is derived from an EMBL/GenBank/DDBJ whole genome shotgun (WGS) entry which is preliminary data.</text>
</comment>
<reference evidence="2" key="1">
    <citation type="submission" date="2023-06" db="EMBL/GenBank/DDBJ databases">
        <title>Genome-scale phylogeny and comparative genomics of the fungal order Sordariales.</title>
        <authorList>
            <consortium name="Lawrence Berkeley National Laboratory"/>
            <person name="Hensen N."/>
            <person name="Bonometti L."/>
            <person name="Westerberg I."/>
            <person name="Brannstrom I.O."/>
            <person name="Guillou S."/>
            <person name="Cros-Aarteil S."/>
            <person name="Calhoun S."/>
            <person name="Haridas S."/>
            <person name="Kuo A."/>
            <person name="Mondo S."/>
            <person name="Pangilinan J."/>
            <person name="Riley R."/>
            <person name="Labutti K."/>
            <person name="Andreopoulos B."/>
            <person name="Lipzen A."/>
            <person name="Chen C."/>
            <person name="Yanf M."/>
            <person name="Daum C."/>
            <person name="Ng V."/>
            <person name="Clum A."/>
            <person name="Steindorff A."/>
            <person name="Ohm R."/>
            <person name="Martin F."/>
            <person name="Silar P."/>
            <person name="Natvig D."/>
            <person name="Lalanne C."/>
            <person name="Gautier V."/>
            <person name="Ament-Velasquez S.L."/>
            <person name="Kruys A."/>
            <person name="Hutchinson M.I."/>
            <person name="Powell A.J."/>
            <person name="Barry K."/>
            <person name="Miller A.N."/>
            <person name="Grigoriev I.V."/>
            <person name="Debuchy R."/>
            <person name="Gladieux P."/>
            <person name="Thoren M.H."/>
            <person name="Johannesson H."/>
        </authorList>
    </citation>
    <scope>NUCLEOTIDE SEQUENCE</scope>
    <source>
        <strain evidence="2">PSN4</strain>
    </source>
</reference>
<feature type="chain" id="PRO_5042502628" evidence="1">
    <location>
        <begin position="20"/>
        <end position="192"/>
    </location>
</feature>
<gene>
    <name evidence="2" type="ORF">QBC47DRAFT_429300</name>
</gene>
<dbReference type="EMBL" id="MU839836">
    <property type="protein sequence ID" value="KAK1753905.1"/>
    <property type="molecule type" value="Genomic_DNA"/>
</dbReference>
<proteinExistence type="predicted"/>
<evidence type="ECO:0000256" key="1">
    <source>
        <dbReference type="SAM" id="SignalP"/>
    </source>
</evidence>
<evidence type="ECO:0000313" key="3">
    <source>
        <dbReference type="Proteomes" id="UP001239445"/>
    </source>
</evidence>
<dbReference type="AlphaFoldDB" id="A0AAJ0B8Z8"/>
<feature type="signal peptide" evidence="1">
    <location>
        <begin position="1"/>
        <end position="19"/>
    </location>
</feature>
<keyword evidence="1" id="KW-0732">Signal</keyword>
<protein>
    <submittedName>
        <fullName evidence="2">Uncharacterized protein</fullName>
    </submittedName>
</protein>